<organism evidence="2 3">
    <name type="scientific">Roseicella aquatilis</name>
    <dbReference type="NCBI Taxonomy" id="2527868"/>
    <lineage>
        <taxon>Bacteria</taxon>
        <taxon>Pseudomonadati</taxon>
        <taxon>Pseudomonadota</taxon>
        <taxon>Alphaproteobacteria</taxon>
        <taxon>Acetobacterales</taxon>
        <taxon>Roseomonadaceae</taxon>
        <taxon>Roseicella</taxon>
    </lineage>
</organism>
<dbReference type="CDD" id="cd07012">
    <property type="entry name" value="PBP2_Bug_TTT"/>
    <property type="match status" value="1"/>
</dbReference>
<dbReference type="Proteomes" id="UP000295023">
    <property type="component" value="Unassembled WGS sequence"/>
</dbReference>
<evidence type="ECO:0000256" key="1">
    <source>
        <dbReference type="ARBA" id="ARBA00006987"/>
    </source>
</evidence>
<evidence type="ECO:0000313" key="2">
    <source>
        <dbReference type="EMBL" id="TCZ64875.1"/>
    </source>
</evidence>
<comment type="similarity">
    <text evidence="1">Belongs to the UPF0065 (bug) family.</text>
</comment>
<protein>
    <submittedName>
        <fullName evidence="2">Tripartite tricarboxylate transporter substrate binding protein</fullName>
    </submittedName>
</protein>
<dbReference type="SUPFAM" id="SSF53850">
    <property type="entry name" value="Periplasmic binding protein-like II"/>
    <property type="match status" value="1"/>
</dbReference>
<gene>
    <name evidence="2" type="ORF">EXY23_05755</name>
</gene>
<dbReference type="InterPro" id="IPR006311">
    <property type="entry name" value="TAT_signal"/>
</dbReference>
<dbReference type="PANTHER" id="PTHR42928:SF5">
    <property type="entry name" value="BLR1237 PROTEIN"/>
    <property type="match status" value="1"/>
</dbReference>
<dbReference type="EMBL" id="SKBM01000004">
    <property type="protein sequence ID" value="TCZ64875.1"/>
    <property type="molecule type" value="Genomic_DNA"/>
</dbReference>
<comment type="caution">
    <text evidence="2">The sequence shown here is derived from an EMBL/GenBank/DDBJ whole genome shotgun (WGS) entry which is preliminary data.</text>
</comment>
<reference evidence="2 3" key="1">
    <citation type="submission" date="2019-03" db="EMBL/GenBank/DDBJ databases">
        <title>Paracraurococcus aquatilis NE82 genome sequence.</title>
        <authorList>
            <person name="Zhao Y."/>
            <person name="Du Z."/>
        </authorList>
    </citation>
    <scope>NUCLEOTIDE SEQUENCE [LARGE SCALE GENOMIC DNA]</scope>
    <source>
        <strain evidence="2 3">NE82</strain>
    </source>
</reference>
<dbReference type="PIRSF" id="PIRSF017082">
    <property type="entry name" value="YflP"/>
    <property type="match status" value="1"/>
</dbReference>
<dbReference type="PANTHER" id="PTHR42928">
    <property type="entry name" value="TRICARBOXYLATE-BINDING PROTEIN"/>
    <property type="match status" value="1"/>
</dbReference>
<dbReference type="InterPro" id="IPR005064">
    <property type="entry name" value="BUG"/>
</dbReference>
<dbReference type="Gene3D" id="3.40.190.150">
    <property type="entry name" value="Bordetella uptake gene, domain 1"/>
    <property type="match status" value="1"/>
</dbReference>
<name>A0A4V2WLV9_9PROT</name>
<sequence>MTIPPALDRRTLLGAAAACLAAPRLARAEAWPARPVTLVVGFPPGGQTDFAARMVQNGIAAALGVPVVIDNRGGAGGNLGTEYVLRSKPDGYTLLAANSSAMAINPHTFPGMTINPLDLVSCGLALQSSLVLCVHPSVPAKTLPELVAWLKTQKGGVDYGTPAAGSMSHCAMELFRSRIGNPAMQDIPYRGSGPAMQDFIGGRFSLMFDAASVVAPYVKAGQVRGILVTGRSRAPAFPDIPTAAEQGLDDFIITSWIGLSAPKGTPAEVVQKVNAALNKALADQTVRERITGQGDEPGGGTAEAFDALVRGDHARWGEVVRANHITAG</sequence>
<accession>A0A4V2WLV9</accession>
<dbReference type="PROSITE" id="PS51318">
    <property type="entry name" value="TAT"/>
    <property type="match status" value="1"/>
</dbReference>
<dbReference type="Pfam" id="PF03401">
    <property type="entry name" value="TctC"/>
    <property type="match status" value="1"/>
</dbReference>
<keyword evidence="3" id="KW-1185">Reference proteome</keyword>
<dbReference type="Gene3D" id="3.40.190.10">
    <property type="entry name" value="Periplasmic binding protein-like II"/>
    <property type="match status" value="1"/>
</dbReference>
<evidence type="ECO:0000313" key="3">
    <source>
        <dbReference type="Proteomes" id="UP000295023"/>
    </source>
</evidence>
<dbReference type="OrthoDB" id="8443386at2"/>
<dbReference type="RefSeq" id="WP_132285502.1">
    <property type="nucleotide sequence ID" value="NZ_SKBM01000004.1"/>
</dbReference>
<dbReference type="InterPro" id="IPR042100">
    <property type="entry name" value="Bug_dom1"/>
</dbReference>
<proteinExistence type="inferred from homology"/>
<dbReference type="AlphaFoldDB" id="A0A4V2WLV9"/>